<keyword evidence="3" id="KW-0813">Transport</keyword>
<comment type="similarity">
    <text evidence="2">Belongs to the TonB family.</text>
</comment>
<dbReference type="PANTHER" id="PTHR33446">
    <property type="entry name" value="PROTEIN TONB-RELATED"/>
    <property type="match status" value="1"/>
</dbReference>
<evidence type="ECO:0000256" key="5">
    <source>
        <dbReference type="ARBA" id="ARBA00022519"/>
    </source>
</evidence>
<dbReference type="Proteomes" id="UP000075583">
    <property type="component" value="Unassembled WGS sequence"/>
</dbReference>
<dbReference type="InterPro" id="IPR037682">
    <property type="entry name" value="TonB_C"/>
</dbReference>
<dbReference type="Gene3D" id="3.30.1150.10">
    <property type="match status" value="1"/>
</dbReference>
<reference evidence="12" key="1">
    <citation type="submission" date="2016-01" db="EMBL/GenBank/DDBJ databases">
        <title>Genome sequencing of Roseivirga ehrenbergii KMM 6017.</title>
        <authorList>
            <person name="Selvaratnam C."/>
            <person name="Thevarajoo S."/>
            <person name="Goh K.M."/>
            <person name="Ee R."/>
            <person name="Chan K.-G."/>
            <person name="Chong C.S."/>
        </authorList>
    </citation>
    <scope>NUCLEOTIDE SEQUENCE [LARGE SCALE GENOMIC DNA]</scope>
    <source>
        <strain evidence="12">KMM 6017</strain>
    </source>
</reference>
<evidence type="ECO:0000256" key="7">
    <source>
        <dbReference type="ARBA" id="ARBA00022927"/>
    </source>
</evidence>
<evidence type="ECO:0000256" key="4">
    <source>
        <dbReference type="ARBA" id="ARBA00022475"/>
    </source>
</evidence>
<dbReference type="InterPro" id="IPR006260">
    <property type="entry name" value="TonB/TolA_C"/>
</dbReference>
<dbReference type="GO" id="GO:0055085">
    <property type="term" value="P:transmembrane transport"/>
    <property type="evidence" value="ECO:0007669"/>
    <property type="project" value="InterPro"/>
</dbReference>
<feature type="transmembrane region" description="Helical" evidence="10">
    <location>
        <begin position="51"/>
        <end position="69"/>
    </location>
</feature>
<gene>
    <name evidence="12" type="ORF">MB14_01740</name>
</gene>
<evidence type="ECO:0000256" key="3">
    <source>
        <dbReference type="ARBA" id="ARBA00022448"/>
    </source>
</evidence>
<keyword evidence="5" id="KW-0997">Cell inner membrane</keyword>
<dbReference type="NCBIfam" id="TIGR01352">
    <property type="entry name" value="tonB_Cterm"/>
    <property type="match status" value="1"/>
</dbReference>
<comment type="caution">
    <text evidence="12">The sequence shown here is derived from an EMBL/GenBank/DDBJ whole genome shotgun (WGS) entry which is preliminary data.</text>
</comment>
<dbReference type="PROSITE" id="PS52015">
    <property type="entry name" value="TONB_CTD"/>
    <property type="match status" value="1"/>
</dbReference>
<dbReference type="InterPro" id="IPR051045">
    <property type="entry name" value="TonB-dependent_transducer"/>
</dbReference>
<dbReference type="EMBL" id="LQZQ01000001">
    <property type="protein sequence ID" value="KYG82144.1"/>
    <property type="molecule type" value="Genomic_DNA"/>
</dbReference>
<keyword evidence="9 10" id="KW-0472">Membrane</keyword>
<evidence type="ECO:0000256" key="10">
    <source>
        <dbReference type="SAM" id="Phobius"/>
    </source>
</evidence>
<keyword evidence="7" id="KW-0653">Protein transport</keyword>
<organism evidence="12 13">
    <name type="scientific">Roseivirga ehrenbergii (strain DSM 102268 / JCM 13514 / KCTC 12282 / NCIMB 14502 / KMM 6017)</name>
    <dbReference type="NCBI Taxonomy" id="279360"/>
    <lineage>
        <taxon>Bacteria</taxon>
        <taxon>Pseudomonadati</taxon>
        <taxon>Bacteroidota</taxon>
        <taxon>Cytophagia</taxon>
        <taxon>Cytophagales</taxon>
        <taxon>Roseivirgaceae</taxon>
        <taxon>Roseivirga</taxon>
    </lineage>
</organism>
<dbReference type="GO" id="GO:0031992">
    <property type="term" value="F:energy transducer activity"/>
    <property type="evidence" value="ECO:0007669"/>
    <property type="project" value="TreeGrafter"/>
</dbReference>
<dbReference type="OrthoDB" id="1100720at2"/>
<evidence type="ECO:0000313" key="13">
    <source>
        <dbReference type="Proteomes" id="UP000075583"/>
    </source>
</evidence>
<keyword evidence="13" id="KW-1185">Reference proteome</keyword>
<dbReference type="STRING" id="279360.MB14_01740"/>
<accession>A0A150XTZ1</accession>
<comment type="subcellular location">
    <subcellularLocation>
        <location evidence="1">Cell inner membrane</location>
        <topology evidence="1">Single-pass membrane protein</topology>
        <orientation evidence="1">Periplasmic side</orientation>
    </subcellularLocation>
</comment>
<dbReference type="SUPFAM" id="SSF74653">
    <property type="entry name" value="TolA/TonB C-terminal domain"/>
    <property type="match status" value="1"/>
</dbReference>
<evidence type="ECO:0000256" key="1">
    <source>
        <dbReference type="ARBA" id="ARBA00004383"/>
    </source>
</evidence>
<evidence type="ECO:0000259" key="11">
    <source>
        <dbReference type="PROSITE" id="PS52015"/>
    </source>
</evidence>
<evidence type="ECO:0000256" key="8">
    <source>
        <dbReference type="ARBA" id="ARBA00022989"/>
    </source>
</evidence>
<evidence type="ECO:0000256" key="9">
    <source>
        <dbReference type="ARBA" id="ARBA00023136"/>
    </source>
</evidence>
<keyword evidence="8 10" id="KW-1133">Transmembrane helix</keyword>
<keyword evidence="4" id="KW-1003">Cell membrane</keyword>
<dbReference type="RefSeq" id="WP_062588036.1">
    <property type="nucleotide sequence ID" value="NZ_LQZQ01000001.1"/>
</dbReference>
<dbReference type="GO" id="GO:0098797">
    <property type="term" value="C:plasma membrane protein complex"/>
    <property type="evidence" value="ECO:0007669"/>
    <property type="project" value="TreeGrafter"/>
</dbReference>
<evidence type="ECO:0000313" key="12">
    <source>
        <dbReference type="EMBL" id="KYG82144.1"/>
    </source>
</evidence>
<keyword evidence="6 10" id="KW-0812">Transmembrane</keyword>
<feature type="domain" description="TonB C-terminal" evidence="11">
    <location>
        <begin position="162"/>
        <end position="254"/>
    </location>
</feature>
<protein>
    <recommendedName>
        <fullName evidence="11">TonB C-terminal domain-containing protein</fullName>
    </recommendedName>
</protein>
<dbReference type="PANTHER" id="PTHR33446:SF2">
    <property type="entry name" value="PROTEIN TONB"/>
    <property type="match status" value="1"/>
</dbReference>
<name>A0A150XTZ1_ROSEK</name>
<dbReference type="Pfam" id="PF03544">
    <property type="entry name" value="TonB_C"/>
    <property type="match status" value="1"/>
</dbReference>
<proteinExistence type="inferred from homology"/>
<dbReference type="GO" id="GO:0015031">
    <property type="term" value="P:protein transport"/>
    <property type="evidence" value="ECO:0007669"/>
    <property type="project" value="UniProtKB-KW"/>
</dbReference>
<sequence>MKYRYLKKGKKVSSEQIKAQMDFSSVLENSATMLEGNLPKDVITKSGVSRMWFLLLLLPLAAGVYFYTLPSEPLENASQPPIEQQVAEEMPEQTVPLDTIESNTTEKNVTEKDAVVIAKPEPQVSPEPKQKVTETNAVKEKEAAFSKEVEKEDVFIKASPKMGFEAFYAFLDQEIKFPENANSNIFEGYVKVLFAINPDGSISDFEIQESLGESFDKEALRVLKLVNEWSPATFNSEAVRSQLSIKLKFDRDNN</sequence>
<evidence type="ECO:0000256" key="2">
    <source>
        <dbReference type="ARBA" id="ARBA00006555"/>
    </source>
</evidence>
<evidence type="ECO:0000256" key="6">
    <source>
        <dbReference type="ARBA" id="ARBA00022692"/>
    </source>
</evidence>
<dbReference type="AlphaFoldDB" id="A0A150XTZ1"/>